<dbReference type="AlphaFoldDB" id="A0A841JLH5"/>
<proteinExistence type="predicted"/>
<dbReference type="EMBL" id="JACHCA010000010">
    <property type="protein sequence ID" value="MBB6129568.1"/>
    <property type="molecule type" value="Genomic_DNA"/>
</dbReference>
<feature type="transmembrane region" description="Helical" evidence="1">
    <location>
        <begin position="27"/>
        <end position="48"/>
    </location>
</feature>
<keyword evidence="1" id="KW-1133">Transmembrane helix</keyword>
<organism evidence="2 3">
    <name type="scientific">Mucilaginibacter lappiensis</name>
    <dbReference type="NCBI Taxonomy" id="354630"/>
    <lineage>
        <taxon>Bacteria</taxon>
        <taxon>Pseudomonadati</taxon>
        <taxon>Bacteroidota</taxon>
        <taxon>Sphingobacteriia</taxon>
        <taxon>Sphingobacteriales</taxon>
        <taxon>Sphingobacteriaceae</taxon>
        <taxon>Mucilaginibacter</taxon>
    </lineage>
</organism>
<keyword evidence="1" id="KW-0812">Transmembrane</keyword>
<protein>
    <submittedName>
        <fullName evidence="2">Uncharacterized protein</fullName>
    </submittedName>
</protein>
<evidence type="ECO:0000313" key="2">
    <source>
        <dbReference type="EMBL" id="MBB6129568.1"/>
    </source>
</evidence>
<evidence type="ECO:0000256" key="1">
    <source>
        <dbReference type="SAM" id="Phobius"/>
    </source>
</evidence>
<sequence length="56" mass="6462">MLDFSFCSLKHLPQSTIMIYEPASSEYLTQAFGVVKYLVYSLYLGFFVQKIQISTN</sequence>
<dbReference type="Proteomes" id="UP000548326">
    <property type="component" value="Unassembled WGS sequence"/>
</dbReference>
<name>A0A841JLH5_9SPHI</name>
<keyword evidence="1" id="KW-0472">Membrane</keyword>
<reference evidence="2 3" key="1">
    <citation type="submission" date="2020-08" db="EMBL/GenBank/DDBJ databases">
        <title>Genomic Encyclopedia of Type Strains, Phase IV (KMG-V): Genome sequencing to study the core and pangenomes of soil and plant-associated prokaryotes.</title>
        <authorList>
            <person name="Whitman W."/>
        </authorList>
    </citation>
    <scope>NUCLEOTIDE SEQUENCE [LARGE SCALE GENOMIC DNA]</scope>
    <source>
        <strain evidence="2 3">MP601</strain>
    </source>
</reference>
<accession>A0A841JLH5</accession>
<comment type="caution">
    <text evidence="2">The sequence shown here is derived from an EMBL/GenBank/DDBJ whole genome shotgun (WGS) entry which is preliminary data.</text>
</comment>
<evidence type="ECO:0000313" key="3">
    <source>
        <dbReference type="Proteomes" id="UP000548326"/>
    </source>
</evidence>
<gene>
    <name evidence="2" type="ORF">HDF22_003699</name>
</gene>